<feature type="compositionally biased region" description="Basic residues" evidence="11">
    <location>
        <begin position="60"/>
        <end position="91"/>
    </location>
</feature>
<dbReference type="GO" id="GO:0005737">
    <property type="term" value="C:cytoplasm"/>
    <property type="evidence" value="ECO:0007669"/>
    <property type="project" value="UniProtKB-SubCell"/>
</dbReference>
<dbReference type="InterPro" id="IPR015947">
    <property type="entry name" value="PUA-like_sf"/>
</dbReference>
<evidence type="ECO:0000256" key="6">
    <source>
        <dbReference type="ARBA" id="ARBA00022603"/>
    </source>
</evidence>
<feature type="compositionally biased region" description="Basic and acidic residues" evidence="11">
    <location>
        <begin position="46"/>
        <end position="58"/>
    </location>
</feature>
<evidence type="ECO:0000259" key="12">
    <source>
        <dbReference type="Pfam" id="PF04452"/>
    </source>
</evidence>
<evidence type="ECO:0000259" key="13">
    <source>
        <dbReference type="Pfam" id="PF20260"/>
    </source>
</evidence>
<dbReference type="InterPro" id="IPR046886">
    <property type="entry name" value="RsmE_MTase_dom"/>
</dbReference>
<evidence type="ECO:0000256" key="7">
    <source>
        <dbReference type="ARBA" id="ARBA00022679"/>
    </source>
</evidence>
<gene>
    <name evidence="14" type="ORF">E6K71_05830</name>
</gene>
<dbReference type="Pfam" id="PF04452">
    <property type="entry name" value="Methyltrans_RNA"/>
    <property type="match status" value="1"/>
</dbReference>
<name>A0A538SCQ0_UNCEI</name>
<evidence type="ECO:0000256" key="5">
    <source>
        <dbReference type="ARBA" id="ARBA00022552"/>
    </source>
</evidence>
<evidence type="ECO:0000256" key="3">
    <source>
        <dbReference type="ARBA" id="ARBA00012328"/>
    </source>
</evidence>
<proteinExistence type="inferred from homology"/>
<dbReference type="GO" id="GO:0070042">
    <property type="term" value="F:rRNA (uridine-N3-)-methyltransferase activity"/>
    <property type="evidence" value="ECO:0007669"/>
    <property type="project" value="TreeGrafter"/>
</dbReference>
<dbReference type="AlphaFoldDB" id="A0A538SCQ0"/>
<comment type="catalytic activity">
    <reaction evidence="10">
        <text>uridine(1498) in 16S rRNA + S-adenosyl-L-methionine = N(3)-methyluridine(1498) in 16S rRNA + S-adenosyl-L-homocysteine + H(+)</text>
        <dbReference type="Rhea" id="RHEA:42920"/>
        <dbReference type="Rhea" id="RHEA-COMP:10283"/>
        <dbReference type="Rhea" id="RHEA-COMP:10284"/>
        <dbReference type="ChEBI" id="CHEBI:15378"/>
        <dbReference type="ChEBI" id="CHEBI:57856"/>
        <dbReference type="ChEBI" id="CHEBI:59789"/>
        <dbReference type="ChEBI" id="CHEBI:65315"/>
        <dbReference type="ChEBI" id="CHEBI:74502"/>
        <dbReference type="EC" id="2.1.1.193"/>
    </reaction>
</comment>
<dbReference type="InterPro" id="IPR029026">
    <property type="entry name" value="tRNA_m1G_MTases_N"/>
</dbReference>
<feature type="compositionally biased region" description="Basic residues" evidence="11">
    <location>
        <begin position="140"/>
        <end position="150"/>
    </location>
</feature>
<dbReference type="PANTHER" id="PTHR30027:SF3">
    <property type="entry name" value="16S RRNA (URACIL(1498)-N(3))-METHYLTRANSFERASE"/>
    <property type="match status" value="1"/>
</dbReference>
<evidence type="ECO:0000256" key="4">
    <source>
        <dbReference type="ARBA" id="ARBA00022490"/>
    </source>
</evidence>
<evidence type="ECO:0000313" key="15">
    <source>
        <dbReference type="Proteomes" id="UP000316292"/>
    </source>
</evidence>
<comment type="function">
    <text evidence="9">Specifically methylates the N3 position of the uracil ring of uridine 1498 (m3U1498) in 16S rRNA. Acts on the fully assembled 30S ribosomal subunit.</text>
</comment>
<feature type="domain" description="Ribosomal RNA small subunit methyltransferase E PUA-like" evidence="13">
    <location>
        <begin position="194"/>
        <end position="240"/>
    </location>
</feature>
<dbReference type="Proteomes" id="UP000316292">
    <property type="component" value="Unassembled WGS sequence"/>
</dbReference>
<dbReference type="CDD" id="cd18084">
    <property type="entry name" value="RsmE-like"/>
    <property type="match status" value="1"/>
</dbReference>
<feature type="compositionally biased region" description="Gly residues" evidence="11">
    <location>
        <begin position="1"/>
        <end position="13"/>
    </location>
</feature>
<dbReference type="Pfam" id="PF20260">
    <property type="entry name" value="PUA_4"/>
    <property type="match status" value="1"/>
</dbReference>
<dbReference type="GO" id="GO:0070475">
    <property type="term" value="P:rRNA base methylation"/>
    <property type="evidence" value="ECO:0007669"/>
    <property type="project" value="TreeGrafter"/>
</dbReference>
<feature type="domain" description="Ribosomal RNA small subunit methyltransferase E methyltransferase" evidence="12">
    <location>
        <begin position="250"/>
        <end position="405"/>
    </location>
</feature>
<evidence type="ECO:0000256" key="2">
    <source>
        <dbReference type="ARBA" id="ARBA00005528"/>
    </source>
</evidence>
<evidence type="ECO:0000256" key="9">
    <source>
        <dbReference type="ARBA" id="ARBA00025699"/>
    </source>
</evidence>
<dbReference type="NCBIfam" id="TIGR00046">
    <property type="entry name" value="RsmE family RNA methyltransferase"/>
    <property type="match status" value="1"/>
</dbReference>
<evidence type="ECO:0000313" key="14">
    <source>
        <dbReference type="EMBL" id="TMQ49126.1"/>
    </source>
</evidence>
<protein>
    <recommendedName>
        <fullName evidence="3">16S rRNA (uracil(1498)-N(3))-methyltransferase</fullName>
        <ecNumber evidence="3">2.1.1.193</ecNumber>
    </recommendedName>
</protein>
<organism evidence="14 15">
    <name type="scientific">Eiseniibacteriota bacterium</name>
    <dbReference type="NCBI Taxonomy" id="2212470"/>
    <lineage>
        <taxon>Bacteria</taxon>
        <taxon>Candidatus Eiseniibacteriota</taxon>
    </lineage>
</organism>
<evidence type="ECO:0000256" key="8">
    <source>
        <dbReference type="ARBA" id="ARBA00022691"/>
    </source>
</evidence>
<dbReference type="InterPro" id="IPR046887">
    <property type="entry name" value="RsmE_PUA-like"/>
</dbReference>
<comment type="subcellular location">
    <subcellularLocation>
        <location evidence="1">Cytoplasm</location>
    </subcellularLocation>
</comment>
<dbReference type="PANTHER" id="PTHR30027">
    <property type="entry name" value="RIBOSOMAL RNA SMALL SUBUNIT METHYLTRANSFERASE E"/>
    <property type="match status" value="1"/>
</dbReference>
<evidence type="ECO:0000256" key="10">
    <source>
        <dbReference type="ARBA" id="ARBA00047944"/>
    </source>
</evidence>
<dbReference type="EMBL" id="VBOR01000061">
    <property type="protein sequence ID" value="TMQ49126.1"/>
    <property type="molecule type" value="Genomic_DNA"/>
</dbReference>
<comment type="similarity">
    <text evidence="2">Belongs to the RNA methyltransferase RsmE family.</text>
</comment>
<dbReference type="SUPFAM" id="SSF75217">
    <property type="entry name" value="alpha/beta knot"/>
    <property type="match status" value="1"/>
</dbReference>
<accession>A0A538SCQ0</accession>
<comment type="caution">
    <text evidence="14">The sequence shown here is derived from an EMBL/GenBank/DDBJ whole genome shotgun (WGS) entry which is preliminary data.</text>
</comment>
<keyword evidence="8" id="KW-0949">S-adenosyl-L-methionine</keyword>
<reference evidence="14 15" key="1">
    <citation type="journal article" date="2019" name="Nat. Microbiol.">
        <title>Mediterranean grassland soil C-N compound turnover is dependent on rainfall and depth, and is mediated by genomically divergent microorganisms.</title>
        <authorList>
            <person name="Diamond S."/>
            <person name="Andeer P.F."/>
            <person name="Li Z."/>
            <person name="Crits-Christoph A."/>
            <person name="Burstein D."/>
            <person name="Anantharaman K."/>
            <person name="Lane K.R."/>
            <person name="Thomas B.C."/>
            <person name="Pan C."/>
            <person name="Northen T.R."/>
            <person name="Banfield J.F."/>
        </authorList>
    </citation>
    <scope>NUCLEOTIDE SEQUENCE [LARGE SCALE GENOMIC DNA]</scope>
    <source>
        <strain evidence="14">WS_1</strain>
    </source>
</reference>
<dbReference type="Gene3D" id="3.40.1280.10">
    <property type="match status" value="1"/>
</dbReference>
<keyword evidence="7 14" id="KW-0808">Transferase</keyword>
<keyword evidence="5" id="KW-0698">rRNA processing</keyword>
<keyword evidence="6 14" id="KW-0489">Methyltransferase</keyword>
<dbReference type="InterPro" id="IPR006700">
    <property type="entry name" value="RsmE"/>
</dbReference>
<evidence type="ECO:0000256" key="11">
    <source>
        <dbReference type="SAM" id="MobiDB-lite"/>
    </source>
</evidence>
<feature type="compositionally biased region" description="Basic residues" evidence="11">
    <location>
        <begin position="29"/>
        <end position="45"/>
    </location>
</feature>
<sequence length="418" mass="44961">MSEVLGGGAGPRPGGNLDPRAAGRDGRKLHPAPRHGGRGRARRTARRPDRAHRGDPASHLRPRGGRPHHGASHQHLARGARRKGRGAHAGRARQGDHPAGNPIGPGAPPSRQGTEESPALGNGRSPRARGRPHPHEAHRPRQGALHRARAARGFPGPSTAPARPERLNLEKHRLPDTPFWVDPESVASDHLTLSPEESHHLLRVHRAREGTPFEAVDGRGNFYRCSVRSVERRAVIGKILARAQDVGELRRPVEILVGMPDWGPLEQIVAHGVPLGVSQFDFVRCARSTGTVLGAQRLARLDRLARAGLKQSRRTRLPAMRSSASLEEAVAAALEGTRLVAHPNAAGTGFPPSDEVQGSFSLAVGPPGGFSAEEYEFLRSERFQPISLGPSRLTTETASITLIGLARNALQSSDLRVH</sequence>
<dbReference type="InterPro" id="IPR029028">
    <property type="entry name" value="Alpha/beta_knot_MTases"/>
</dbReference>
<dbReference type="SUPFAM" id="SSF88697">
    <property type="entry name" value="PUA domain-like"/>
    <property type="match status" value="1"/>
</dbReference>
<feature type="region of interest" description="Disordered" evidence="11">
    <location>
        <begin position="1"/>
        <end position="164"/>
    </location>
</feature>
<dbReference type="EC" id="2.1.1.193" evidence="3"/>
<keyword evidence="4" id="KW-0963">Cytoplasm</keyword>
<evidence type="ECO:0000256" key="1">
    <source>
        <dbReference type="ARBA" id="ARBA00004496"/>
    </source>
</evidence>